<dbReference type="AlphaFoldDB" id="A0A0C9ZRN1"/>
<gene>
    <name evidence="5" type="ORF">PISMIDRAFT_677679</name>
</gene>
<dbReference type="GO" id="GO:0052381">
    <property type="term" value="F:tRNA dimethylallyltransferase activity"/>
    <property type="evidence" value="ECO:0007669"/>
    <property type="project" value="TreeGrafter"/>
</dbReference>
<keyword evidence="6" id="KW-1185">Reference proteome</keyword>
<dbReference type="OrthoDB" id="775260at2759"/>
<dbReference type="EMBL" id="KN833712">
    <property type="protein sequence ID" value="KIK24902.1"/>
    <property type="molecule type" value="Genomic_DNA"/>
</dbReference>
<keyword evidence="2" id="KW-0808">Transferase</keyword>
<evidence type="ECO:0008006" key="7">
    <source>
        <dbReference type="Google" id="ProtNLM"/>
    </source>
</evidence>
<reference evidence="6" key="2">
    <citation type="submission" date="2015-01" db="EMBL/GenBank/DDBJ databases">
        <title>Evolutionary Origins and Diversification of the Mycorrhizal Mutualists.</title>
        <authorList>
            <consortium name="DOE Joint Genome Institute"/>
            <consortium name="Mycorrhizal Genomics Consortium"/>
            <person name="Kohler A."/>
            <person name="Kuo A."/>
            <person name="Nagy L.G."/>
            <person name="Floudas D."/>
            <person name="Copeland A."/>
            <person name="Barry K.W."/>
            <person name="Cichocki N."/>
            <person name="Veneault-Fourrey C."/>
            <person name="LaButti K."/>
            <person name="Lindquist E.A."/>
            <person name="Lipzen A."/>
            <person name="Lundell T."/>
            <person name="Morin E."/>
            <person name="Murat C."/>
            <person name="Riley R."/>
            <person name="Ohm R."/>
            <person name="Sun H."/>
            <person name="Tunlid A."/>
            <person name="Henrissat B."/>
            <person name="Grigoriev I.V."/>
            <person name="Hibbett D.S."/>
            <person name="Martin F."/>
        </authorList>
    </citation>
    <scope>NUCLEOTIDE SEQUENCE [LARGE SCALE GENOMIC DNA]</scope>
    <source>
        <strain evidence="6">441</strain>
    </source>
</reference>
<evidence type="ECO:0000256" key="3">
    <source>
        <dbReference type="ARBA" id="ARBA00022741"/>
    </source>
</evidence>
<dbReference type="HOGENOM" id="CLU_165643_0_0_1"/>
<dbReference type="GO" id="GO:0006400">
    <property type="term" value="P:tRNA modification"/>
    <property type="evidence" value="ECO:0007669"/>
    <property type="project" value="TreeGrafter"/>
</dbReference>
<dbReference type="GO" id="GO:0005524">
    <property type="term" value="F:ATP binding"/>
    <property type="evidence" value="ECO:0007669"/>
    <property type="project" value="UniProtKB-KW"/>
</dbReference>
<dbReference type="Proteomes" id="UP000054018">
    <property type="component" value="Unassembled WGS sequence"/>
</dbReference>
<evidence type="ECO:0000256" key="4">
    <source>
        <dbReference type="ARBA" id="ARBA00022840"/>
    </source>
</evidence>
<organism evidence="5 6">
    <name type="scientific">Pisolithus microcarpus 441</name>
    <dbReference type="NCBI Taxonomy" id="765257"/>
    <lineage>
        <taxon>Eukaryota</taxon>
        <taxon>Fungi</taxon>
        <taxon>Dikarya</taxon>
        <taxon>Basidiomycota</taxon>
        <taxon>Agaricomycotina</taxon>
        <taxon>Agaricomycetes</taxon>
        <taxon>Agaricomycetidae</taxon>
        <taxon>Boletales</taxon>
        <taxon>Sclerodermatineae</taxon>
        <taxon>Pisolithaceae</taxon>
        <taxon>Pisolithus</taxon>
    </lineage>
</organism>
<evidence type="ECO:0000256" key="2">
    <source>
        <dbReference type="ARBA" id="ARBA00022679"/>
    </source>
</evidence>
<sequence length="121" mass="13638">MATLLQPLVVVCGATGVGKSKLGVELALRLVNKGHNKWRGARIINADSMQVYTGMNVTTNKISPAERMGIDHLLMDFKKPEEQYPVGQWVHDAMQESQRNTHRHWWDVLLDTTSTISKPSR</sequence>
<dbReference type="InterPro" id="IPR039657">
    <property type="entry name" value="Dimethylallyltransferase"/>
</dbReference>
<protein>
    <recommendedName>
        <fullName evidence="7">tRNA dimethylallyltransferase</fullName>
    </recommendedName>
</protein>
<dbReference type="SUPFAM" id="SSF52540">
    <property type="entry name" value="P-loop containing nucleoside triphosphate hydrolases"/>
    <property type="match status" value="1"/>
</dbReference>
<keyword evidence="4" id="KW-0067">ATP-binding</keyword>
<dbReference type="Gene3D" id="3.40.50.300">
    <property type="entry name" value="P-loop containing nucleotide triphosphate hydrolases"/>
    <property type="match status" value="1"/>
</dbReference>
<keyword evidence="3" id="KW-0547">Nucleotide-binding</keyword>
<reference evidence="5 6" key="1">
    <citation type="submission" date="2014-04" db="EMBL/GenBank/DDBJ databases">
        <authorList>
            <consortium name="DOE Joint Genome Institute"/>
            <person name="Kuo A."/>
            <person name="Kohler A."/>
            <person name="Costa M.D."/>
            <person name="Nagy L.G."/>
            <person name="Floudas D."/>
            <person name="Copeland A."/>
            <person name="Barry K.W."/>
            <person name="Cichocki N."/>
            <person name="Veneault-Fourrey C."/>
            <person name="LaButti K."/>
            <person name="Lindquist E.A."/>
            <person name="Lipzen A."/>
            <person name="Lundell T."/>
            <person name="Morin E."/>
            <person name="Murat C."/>
            <person name="Sun H."/>
            <person name="Tunlid A."/>
            <person name="Henrissat B."/>
            <person name="Grigoriev I.V."/>
            <person name="Hibbett D.S."/>
            <person name="Martin F."/>
            <person name="Nordberg H.P."/>
            <person name="Cantor M.N."/>
            <person name="Hua S.X."/>
        </authorList>
    </citation>
    <scope>NUCLEOTIDE SEQUENCE [LARGE SCALE GENOMIC DNA]</scope>
    <source>
        <strain evidence="5 6">441</strain>
    </source>
</reference>
<dbReference type="PANTHER" id="PTHR11088">
    <property type="entry name" value="TRNA DIMETHYLALLYLTRANSFERASE"/>
    <property type="match status" value="1"/>
</dbReference>
<dbReference type="Pfam" id="PF01715">
    <property type="entry name" value="IPPT"/>
    <property type="match status" value="1"/>
</dbReference>
<dbReference type="STRING" id="765257.A0A0C9ZRN1"/>
<evidence type="ECO:0000313" key="6">
    <source>
        <dbReference type="Proteomes" id="UP000054018"/>
    </source>
</evidence>
<dbReference type="PANTHER" id="PTHR11088:SF89">
    <property type="entry name" value="TRNA DIMETHYLALLYLTRANSFERASE"/>
    <property type="match status" value="1"/>
</dbReference>
<comment type="similarity">
    <text evidence="1">Belongs to the IPP transferase family.</text>
</comment>
<proteinExistence type="inferred from homology"/>
<evidence type="ECO:0000313" key="5">
    <source>
        <dbReference type="EMBL" id="KIK24902.1"/>
    </source>
</evidence>
<dbReference type="GO" id="GO:0005739">
    <property type="term" value="C:mitochondrion"/>
    <property type="evidence" value="ECO:0007669"/>
    <property type="project" value="TreeGrafter"/>
</dbReference>
<accession>A0A0C9ZRN1</accession>
<name>A0A0C9ZRN1_9AGAM</name>
<evidence type="ECO:0000256" key="1">
    <source>
        <dbReference type="ARBA" id="ARBA00005842"/>
    </source>
</evidence>
<dbReference type="InterPro" id="IPR027417">
    <property type="entry name" value="P-loop_NTPase"/>
</dbReference>